<dbReference type="PATRIC" id="fig|883126.3.peg.3010"/>
<name>K9DAQ4_9BURK</name>
<dbReference type="AlphaFoldDB" id="K9DAQ4"/>
<evidence type="ECO:0000259" key="1">
    <source>
        <dbReference type="Pfam" id="PF11074"/>
    </source>
</evidence>
<protein>
    <recommendedName>
        <fullName evidence="1">DUF2779 domain-containing protein</fullName>
    </recommendedName>
</protein>
<dbReference type="HOGENOM" id="CLU_039162_0_0_4"/>
<evidence type="ECO:0000313" key="2">
    <source>
        <dbReference type="EMBL" id="EKU81789.1"/>
    </source>
</evidence>
<evidence type="ECO:0000313" key="3">
    <source>
        <dbReference type="Proteomes" id="UP000009874"/>
    </source>
</evidence>
<dbReference type="OrthoDB" id="9783873at2"/>
<proteinExistence type="predicted"/>
<organism evidence="2 3">
    <name type="scientific">Massilia timonae CCUG 45783</name>
    <dbReference type="NCBI Taxonomy" id="883126"/>
    <lineage>
        <taxon>Bacteria</taxon>
        <taxon>Pseudomonadati</taxon>
        <taxon>Pseudomonadota</taxon>
        <taxon>Betaproteobacteria</taxon>
        <taxon>Burkholderiales</taxon>
        <taxon>Oxalobacteraceae</taxon>
        <taxon>Telluria group</taxon>
        <taxon>Massilia</taxon>
    </lineage>
</organism>
<comment type="caution">
    <text evidence="2">The sequence shown here is derived from an EMBL/GenBank/DDBJ whole genome shotgun (WGS) entry which is preliminary data.</text>
</comment>
<dbReference type="RefSeq" id="WP_005667647.1">
    <property type="nucleotide sequence ID" value="NZ_JH992923.1"/>
</dbReference>
<dbReference type="Pfam" id="PF11074">
    <property type="entry name" value="DUF2779"/>
    <property type="match status" value="1"/>
</dbReference>
<feature type="domain" description="DUF2779" evidence="1">
    <location>
        <begin position="299"/>
        <end position="422"/>
    </location>
</feature>
<sequence length="544" mass="59876">MPRLSKSKLLAFRQCERRLWLELHRPGLRQDDDASLAAFSAGHQVGLLARQLYDPDRYGVLLDPIGDGIEATLARSRSLLATAQPVFEAGFEAGGALAFADILLPVDPDARRWSMVEVKSATRLKDYHREDAAIQAFVARAAGVALDRIALARIDSAWVYPGNGHYRGLLVEEDLSADAFGRHGEVSSWIARAQEVATLKDEPDVRPGEHCDSPHACGFKAHCNAAMPAAEYPVSWLPRRTGRALKQCIGEGAADMRDVPDELLNDTQLRVKRHTLTGAIYFDAGGAAADLAPYPPPACFIDFETIAFAVPVWAGTRPFQMIPFQFSVHRLDAAGKLAHRDFLDLSGDDPSRPFAEALVDACQGPGPVFVYNAGFETARIAELAARFADLAPALLAINERVVDLLPVARERYYHPGQQGSWSIKRVLPAIAPDLRYDALDGVQDGAAAMHAFLEAIAPDTDPARKRQIERQLRDYCHLDTLAMVRLWEFFSWREEPSDLERRILQNDELVQAILASARDLGEPMSAEEFIARLDQADGEAAPGD</sequence>
<accession>K9DAQ4</accession>
<keyword evidence="3" id="KW-1185">Reference proteome</keyword>
<dbReference type="InterPro" id="IPR021301">
    <property type="entry name" value="DUF2779"/>
</dbReference>
<gene>
    <name evidence="2" type="ORF">HMPREF9710_02981</name>
</gene>
<dbReference type="eggNOG" id="COG2251">
    <property type="taxonomic scope" value="Bacteria"/>
</dbReference>
<reference evidence="2 3" key="1">
    <citation type="submission" date="2012-09" db="EMBL/GenBank/DDBJ databases">
        <title>The Genome Sequence of Massilia timonae CCUG 45783.</title>
        <authorList>
            <consortium name="The Broad Institute Genome Sequencing Platform"/>
            <person name="Earl A."/>
            <person name="Ward D."/>
            <person name="Feldgarden M."/>
            <person name="Gevers D."/>
            <person name="Huys G."/>
            <person name="Walker B."/>
            <person name="Young S.K."/>
            <person name="Zeng Q."/>
            <person name="Gargeya S."/>
            <person name="Fitzgerald M."/>
            <person name="Haas B."/>
            <person name="Abouelleil A."/>
            <person name="Alvarado L."/>
            <person name="Arachchi H.M."/>
            <person name="Berlin A.M."/>
            <person name="Chapman S.B."/>
            <person name="Goldberg J."/>
            <person name="Griggs A."/>
            <person name="Gujja S."/>
            <person name="Hansen M."/>
            <person name="Howarth C."/>
            <person name="Imamovic A."/>
            <person name="Larimer J."/>
            <person name="McCowen C."/>
            <person name="Montmayeur A."/>
            <person name="Murphy C."/>
            <person name="Neiman D."/>
            <person name="Pearson M."/>
            <person name="Priest M."/>
            <person name="Roberts A."/>
            <person name="Saif S."/>
            <person name="Shea T."/>
            <person name="Sisk P."/>
            <person name="Sykes S."/>
            <person name="Wortman J."/>
            <person name="Nusbaum C."/>
            <person name="Birren B."/>
        </authorList>
    </citation>
    <scope>NUCLEOTIDE SEQUENCE [LARGE SCALE GENOMIC DNA]</scope>
    <source>
        <strain evidence="2 3">CCUG 45783</strain>
    </source>
</reference>
<dbReference type="Proteomes" id="UP000009874">
    <property type="component" value="Unassembled WGS sequence"/>
</dbReference>
<dbReference type="EMBL" id="AGZI01000037">
    <property type="protein sequence ID" value="EKU81789.1"/>
    <property type="molecule type" value="Genomic_DNA"/>
</dbReference>